<sequence length="14" mass="1476">MSLAINSSLLNSLI</sequence>
<accession>A0A2P2LHQ3</accession>
<proteinExistence type="predicted"/>
<organism evidence="1">
    <name type="scientific">Rhizophora mucronata</name>
    <name type="common">Asiatic mangrove</name>
    <dbReference type="NCBI Taxonomy" id="61149"/>
    <lineage>
        <taxon>Eukaryota</taxon>
        <taxon>Viridiplantae</taxon>
        <taxon>Streptophyta</taxon>
        <taxon>Embryophyta</taxon>
        <taxon>Tracheophyta</taxon>
        <taxon>Spermatophyta</taxon>
        <taxon>Magnoliopsida</taxon>
        <taxon>eudicotyledons</taxon>
        <taxon>Gunneridae</taxon>
        <taxon>Pentapetalae</taxon>
        <taxon>rosids</taxon>
        <taxon>fabids</taxon>
        <taxon>Malpighiales</taxon>
        <taxon>Rhizophoraceae</taxon>
        <taxon>Rhizophora</taxon>
    </lineage>
</organism>
<evidence type="ECO:0000313" key="1">
    <source>
        <dbReference type="EMBL" id="MBX17505.1"/>
    </source>
</evidence>
<name>A0A2P2LHQ3_RHIMU</name>
<dbReference type="EMBL" id="GGEC01037021">
    <property type="protein sequence ID" value="MBX17505.1"/>
    <property type="molecule type" value="Transcribed_RNA"/>
</dbReference>
<reference evidence="1" key="1">
    <citation type="submission" date="2018-02" db="EMBL/GenBank/DDBJ databases">
        <title>Rhizophora mucronata_Transcriptome.</title>
        <authorList>
            <person name="Meera S.P."/>
            <person name="Sreeshan A."/>
            <person name="Augustine A."/>
        </authorList>
    </citation>
    <scope>NUCLEOTIDE SEQUENCE</scope>
    <source>
        <tissue evidence="1">Leaf</tissue>
    </source>
</reference>
<protein>
    <submittedName>
        <fullName evidence="1">Uncharacterized protein</fullName>
    </submittedName>
</protein>